<evidence type="ECO:0000256" key="1">
    <source>
        <dbReference type="SAM" id="Phobius"/>
    </source>
</evidence>
<dbReference type="AlphaFoldDB" id="X1B4V2"/>
<sequence>MEKKGGGWVSAVILGVPLIIAIVLAILMGYVNITKWTGGVRVSFGWQSEEMAELKDKLQLSFDALTDGLEIFRKKLAKVIE</sequence>
<feature type="transmembrane region" description="Helical" evidence="1">
    <location>
        <begin position="6"/>
        <end position="31"/>
    </location>
</feature>
<accession>X1B4V2</accession>
<gene>
    <name evidence="2" type="ORF">S01H4_08103</name>
</gene>
<dbReference type="EMBL" id="BART01002735">
    <property type="protein sequence ID" value="GAG67036.1"/>
    <property type="molecule type" value="Genomic_DNA"/>
</dbReference>
<keyword evidence="1" id="KW-1133">Transmembrane helix</keyword>
<proteinExistence type="predicted"/>
<comment type="caution">
    <text evidence="2">The sequence shown here is derived from an EMBL/GenBank/DDBJ whole genome shotgun (WGS) entry which is preliminary data.</text>
</comment>
<keyword evidence="1" id="KW-0812">Transmembrane</keyword>
<organism evidence="2">
    <name type="scientific">marine sediment metagenome</name>
    <dbReference type="NCBI Taxonomy" id="412755"/>
    <lineage>
        <taxon>unclassified sequences</taxon>
        <taxon>metagenomes</taxon>
        <taxon>ecological metagenomes</taxon>
    </lineage>
</organism>
<reference evidence="2" key="1">
    <citation type="journal article" date="2014" name="Front. Microbiol.">
        <title>High frequency of phylogenetically diverse reductive dehalogenase-homologous genes in deep subseafloor sedimentary metagenomes.</title>
        <authorList>
            <person name="Kawai M."/>
            <person name="Futagami T."/>
            <person name="Toyoda A."/>
            <person name="Takaki Y."/>
            <person name="Nishi S."/>
            <person name="Hori S."/>
            <person name="Arai W."/>
            <person name="Tsubouchi T."/>
            <person name="Morono Y."/>
            <person name="Uchiyama I."/>
            <person name="Ito T."/>
            <person name="Fujiyama A."/>
            <person name="Inagaki F."/>
            <person name="Takami H."/>
        </authorList>
    </citation>
    <scope>NUCLEOTIDE SEQUENCE</scope>
    <source>
        <strain evidence="2">Expedition CK06-06</strain>
    </source>
</reference>
<feature type="non-terminal residue" evidence="2">
    <location>
        <position position="81"/>
    </location>
</feature>
<keyword evidence="1" id="KW-0472">Membrane</keyword>
<protein>
    <submittedName>
        <fullName evidence="2">Uncharacterized protein</fullName>
    </submittedName>
</protein>
<evidence type="ECO:0000313" key="2">
    <source>
        <dbReference type="EMBL" id="GAG67036.1"/>
    </source>
</evidence>
<name>X1B4V2_9ZZZZ</name>